<reference evidence="1 2" key="1">
    <citation type="submission" date="2017-01" db="EMBL/GenBank/DDBJ databases">
        <authorList>
            <person name="Mah S.A."/>
            <person name="Swanson W.J."/>
            <person name="Moy G.W."/>
            <person name="Vacquier V.D."/>
        </authorList>
    </citation>
    <scope>NUCLEOTIDE SEQUENCE [LARGE SCALE GENOMIC DNA]</scope>
    <source>
        <strain evidence="1 2">GSMNP</strain>
    </source>
</reference>
<comment type="caution">
    <text evidence="1">The sequence shown here is derived from an EMBL/GenBank/DDBJ whole genome shotgun (WGS) entry which is preliminary data.</text>
</comment>
<evidence type="ECO:0000313" key="1">
    <source>
        <dbReference type="EMBL" id="OMJ24912.1"/>
    </source>
</evidence>
<name>A0A1R1YDC5_9FUNG</name>
<dbReference type="Proteomes" id="UP000187283">
    <property type="component" value="Unassembled WGS sequence"/>
</dbReference>
<organism evidence="1 2">
    <name type="scientific">Smittium culicis</name>
    <dbReference type="NCBI Taxonomy" id="133412"/>
    <lineage>
        <taxon>Eukaryota</taxon>
        <taxon>Fungi</taxon>
        <taxon>Fungi incertae sedis</taxon>
        <taxon>Zoopagomycota</taxon>
        <taxon>Kickxellomycotina</taxon>
        <taxon>Harpellomycetes</taxon>
        <taxon>Harpellales</taxon>
        <taxon>Legeriomycetaceae</taxon>
        <taxon>Smittium</taxon>
    </lineage>
</organism>
<dbReference type="OrthoDB" id="10422679at2759"/>
<dbReference type="AlphaFoldDB" id="A0A1R1YDC5"/>
<gene>
    <name evidence="1" type="ORF">AYI70_g1269</name>
</gene>
<sequence>MSTTRNRQPPHPSLSHTSTWSSIKENYHQGFVNQDQGSSTGGEQAIERWEDEVEISCELYWEIPINFDYTATGSPYASLTSRAKESITVDSEIMDIDSHTDETCHSEPIVLKKQTDVMEQALILDRDARIGNFHGFQRHSLGNSCGIPHVLRIMESKRGKNAHKRQGTAHSILRPQTQECGRSISVGLFRQHNHTCLRKEIWRNNFPRTSQDSRKDLESLSGNKYQTSGHLCTVGSQSRRCAEQTDCANRMVSITGGIQNTGFGLWSTRRRPVCIPHEQEGGSLLQLVPRHPVIRPECTGPQLKVPTRTITNNSGDTNVEVCYLVSRTISPVNLTAGLSASNDDHTVSKKSKVAALGKQASILDGLEDQRRFLESQGVGTYYVDCVLSNERRARRRSRYSSVQQ</sequence>
<evidence type="ECO:0000313" key="2">
    <source>
        <dbReference type="Proteomes" id="UP000187283"/>
    </source>
</evidence>
<proteinExistence type="predicted"/>
<accession>A0A1R1YDC5</accession>
<dbReference type="EMBL" id="LSSN01000257">
    <property type="protein sequence ID" value="OMJ24912.1"/>
    <property type="molecule type" value="Genomic_DNA"/>
</dbReference>
<keyword evidence="2" id="KW-1185">Reference proteome</keyword>
<protein>
    <submittedName>
        <fullName evidence="1">Uncharacterized protein</fullName>
    </submittedName>
</protein>